<keyword evidence="1" id="KW-1133">Transmembrane helix</keyword>
<keyword evidence="1" id="KW-0812">Transmembrane</keyword>
<feature type="non-terminal residue" evidence="4">
    <location>
        <position position="150"/>
    </location>
</feature>
<dbReference type="GO" id="GO:0036128">
    <property type="term" value="C:CatSper complex"/>
    <property type="evidence" value="ECO:0007669"/>
    <property type="project" value="InterPro"/>
</dbReference>
<proteinExistence type="predicted"/>
<name>A0A2J8PL44_PANTR</name>
<evidence type="ECO:0000313" key="5">
    <source>
        <dbReference type="Proteomes" id="UP000236370"/>
    </source>
</evidence>
<feature type="domain" description="Cation channel sperm-associated auxiliary subunit beta 2nd" evidence="3">
    <location>
        <begin position="119"/>
        <end position="150"/>
    </location>
</feature>
<dbReference type="Proteomes" id="UP000236370">
    <property type="component" value="Unassembled WGS sequence"/>
</dbReference>
<dbReference type="InterPro" id="IPR048786">
    <property type="entry name" value="CATSPERB_N"/>
</dbReference>
<organism evidence="4 5">
    <name type="scientific">Pan troglodytes</name>
    <name type="common">Chimpanzee</name>
    <dbReference type="NCBI Taxonomy" id="9598"/>
    <lineage>
        <taxon>Eukaryota</taxon>
        <taxon>Metazoa</taxon>
        <taxon>Chordata</taxon>
        <taxon>Craniata</taxon>
        <taxon>Vertebrata</taxon>
        <taxon>Euteleostomi</taxon>
        <taxon>Mammalia</taxon>
        <taxon>Eutheria</taxon>
        <taxon>Euarchontoglires</taxon>
        <taxon>Primates</taxon>
        <taxon>Haplorrhini</taxon>
        <taxon>Catarrhini</taxon>
        <taxon>Hominidae</taxon>
        <taxon>Pan</taxon>
    </lineage>
</organism>
<feature type="transmembrane region" description="Helical" evidence="1">
    <location>
        <begin position="6"/>
        <end position="24"/>
    </location>
</feature>
<dbReference type="InterPro" id="IPR028748">
    <property type="entry name" value="CATSPERB"/>
</dbReference>
<feature type="domain" description="Cation channel sperm-associated auxiliary subunit beta N-terminal" evidence="2">
    <location>
        <begin position="55"/>
        <end position="105"/>
    </location>
</feature>
<protein>
    <submittedName>
        <fullName evidence="4">CATSPERB isoform 7</fullName>
    </submittedName>
</protein>
<evidence type="ECO:0000259" key="3">
    <source>
        <dbReference type="Pfam" id="PF21548"/>
    </source>
</evidence>
<comment type="caution">
    <text evidence="4">The sequence shown here is derived from an EMBL/GenBank/DDBJ whole genome shotgun (WGS) entry which is preliminary data.</text>
</comment>
<dbReference type="InterPro" id="IPR048788">
    <property type="entry name" value="CATSPERB_2nd"/>
</dbReference>
<evidence type="ECO:0000313" key="4">
    <source>
        <dbReference type="EMBL" id="PNI84744.1"/>
    </source>
</evidence>
<dbReference type="Pfam" id="PF21548">
    <property type="entry name" value="CATSPERB_2nd"/>
    <property type="match status" value="1"/>
</dbReference>
<keyword evidence="1" id="KW-0472">Membrane</keyword>
<dbReference type="Pfam" id="PF21541">
    <property type="entry name" value="CATSPERB_1st"/>
    <property type="match status" value="1"/>
</dbReference>
<dbReference type="PANTHER" id="PTHR14705">
    <property type="entry name" value="CATION CHANNEL SPERM-ASSOCIATED PROTEIN SUBUNIT BETA"/>
    <property type="match status" value="1"/>
</dbReference>
<evidence type="ECO:0000256" key="1">
    <source>
        <dbReference type="SAM" id="Phobius"/>
    </source>
</evidence>
<dbReference type="PANTHER" id="PTHR14705:SF0">
    <property type="entry name" value="CATION CHANNEL SPERM-ASSOCIATED AUXILIARY SUBUNIT BETA"/>
    <property type="match status" value="1"/>
</dbReference>
<reference evidence="4 5" key="1">
    <citation type="submission" date="2017-12" db="EMBL/GenBank/DDBJ databases">
        <title>High-resolution comparative analysis of great ape genomes.</title>
        <authorList>
            <person name="Pollen A."/>
            <person name="Hastie A."/>
            <person name="Hormozdiari F."/>
            <person name="Dougherty M."/>
            <person name="Liu R."/>
            <person name="Chaisson M."/>
            <person name="Hoppe E."/>
            <person name="Hill C."/>
            <person name="Pang A."/>
            <person name="Hillier L."/>
            <person name="Baker C."/>
            <person name="Armstrong J."/>
            <person name="Shendure J."/>
            <person name="Paten B."/>
            <person name="Wilson R."/>
            <person name="Chao H."/>
            <person name="Schneider V."/>
            <person name="Ventura M."/>
            <person name="Kronenberg Z."/>
            <person name="Murali S."/>
            <person name="Gordon D."/>
            <person name="Cantsilieris S."/>
            <person name="Munson K."/>
            <person name="Nelson B."/>
            <person name="Raja A."/>
            <person name="Underwood J."/>
            <person name="Diekhans M."/>
            <person name="Fiddes I."/>
            <person name="Haussler D."/>
            <person name="Eichler E."/>
        </authorList>
    </citation>
    <scope>NUCLEOTIDE SEQUENCE [LARGE SCALE GENOMIC DNA]</scope>
    <source>
        <strain evidence="4">Yerkes chimp pedigree #C0471</strain>
    </source>
</reference>
<gene>
    <name evidence="4" type="ORF">CK820_G0003148</name>
</gene>
<accession>A0A2J8PL44</accession>
<evidence type="ECO:0000259" key="2">
    <source>
        <dbReference type="Pfam" id="PF21541"/>
    </source>
</evidence>
<dbReference type="EMBL" id="NBAG03000214">
    <property type="protein sequence ID" value="PNI84744.1"/>
    <property type="molecule type" value="Genomic_DNA"/>
</dbReference>
<sequence>MESPLIYVSVLLLNVFEFSSGIVYNKDDTEKRFACSNKGFPQENEIIKLYLFLENLFSDRILWLVDIPRENITQSTDIAAVEEWLVRITLHHGLNIYATEGTLLDVIREPILQWTPGDVIPESEISKLYPHVVDLKVTKCPCANDVALLG</sequence>
<dbReference type="AlphaFoldDB" id="A0A2J8PL44"/>